<keyword evidence="11 16" id="KW-0560">Oxidoreductase</keyword>
<comment type="function">
    <text evidence="2">Catalyzes the conversion of dihydroorotate to orotate with quinone as electron acceptor.</text>
</comment>
<evidence type="ECO:0000256" key="6">
    <source>
        <dbReference type="ARBA" id="ARBA00012791"/>
    </source>
</evidence>
<protein>
    <recommendedName>
        <fullName evidence="7 14">Dihydroorotate dehydrogenase (quinone)</fullName>
        <ecNumber evidence="6 14">1.3.5.2</ecNumber>
    </recommendedName>
</protein>
<evidence type="ECO:0000313" key="16">
    <source>
        <dbReference type="EMBL" id="ASQ30312.1"/>
    </source>
</evidence>
<evidence type="ECO:0000256" key="8">
    <source>
        <dbReference type="ARBA" id="ARBA00022630"/>
    </source>
</evidence>
<dbReference type="InterPro" id="IPR050074">
    <property type="entry name" value="DHO_dehydrogenase"/>
</dbReference>
<sequence>MYDLIKPILFKLEPELAHSLAEYSLKGLEFIHPALLNLLANKYVYDDDMLKQELLGLFFANPVGIAGGFDKNANILKGLCALGFGFLEFGTVTPLAQKGNDKPRLFRLIKEESLQNAMGFNNKGKAKVLQNLKKSYPFVLPIGANIGKNKDTSNENALQDYLNLLSSFNNFCDYFTINISSPNTKNLRTLQNKDFLSSLLKEAKNLSSKPIFIKIAPDLKQKEALTLCEDCLKDGVSGFIIANTSTDYSLLDNNRTFGGLSGQIIKEKSSKFFKALAKEFFKDTVLISSGGIDSANEAYDRIKNGASLVQIYTALVFKGPSLIRDINKSLCELLKKDKFLNIQEAVGANIK</sequence>
<dbReference type="InterPro" id="IPR012135">
    <property type="entry name" value="Dihydroorotate_DH_1_2"/>
</dbReference>
<evidence type="ECO:0000256" key="10">
    <source>
        <dbReference type="ARBA" id="ARBA00022975"/>
    </source>
</evidence>
<dbReference type="SUPFAM" id="SSF51395">
    <property type="entry name" value="FMN-linked oxidoreductases"/>
    <property type="match status" value="1"/>
</dbReference>
<dbReference type="NCBIfam" id="NF003652">
    <property type="entry name" value="PRK05286.2-5"/>
    <property type="match status" value="1"/>
</dbReference>
<comment type="catalytic activity">
    <reaction evidence="13">
        <text>(S)-dihydroorotate + a quinone = orotate + a quinol</text>
        <dbReference type="Rhea" id="RHEA:30187"/>
        <dbReference type="ChEBI" id="CHEBI:24646"/>
        <dbReference type="ChEBI" id="CHEBI:30839"/>
        <dbReference type="ChEBI" id="CHEBI:30864"/>
        <dbReference type="ChEBI" id="CHEBI:132124"/>
        <dbReference type="EC" id="1.3.5.2"/>
    </reaction>
</comment>
<dbReference type="InterPro" id="IPR013785">
    <property type="entry name" value="Aldolase_TIM"/>
</dbReference>
<dbReference type="GO" id="GO:0106430">
    <property type="term" value="F:dihydroorotate dehydrogenase (quinone) activity"/>
    <property type="evidence" value="ECO:0007669"/>
    <property type="project" value="UniProtKB-EC"/>
</dbReference>
<comment type="pathway">
    <text evidence="4">Pyrimidine metabolism; UMP biosynthesis via de novo pathway; orotate from (S)-dihydroorotate (quinone route): step 1/1.</text>
</comment>
<dbReference type="PANTHER" id="PTHR48109:SF4">
    <property type="entry name" value="DIHYDROOROTATE DEHYDROGENASE (QUINONE), MITOCHONDRIAL"/>
    <property type="match status" value="1"/>
</dbReference>
<dbReference type="RefSeq" id="WP_094325078.1">
    <property type="nucleotide sequence ID" value="NZ_CP022347.1"/>
</dbReference>
<organism evidence="16 17">
    <name type="scientific">Campylobacter avium LMG 24591</name>
    <dbReference type="NCBI Taxonomy" id="522484"/>
    <lineage>
        <taxon>Bacteria</taxon>
        <taxon>Pseudomonadati</taxon>
        <taxon>Campylobacterota</taxon>
        <taxon>Epsilonproteobacteria</taxon>
        <taxon>Campylobacterales</taxon>
        <taxon>Campylobacteraceae</taxon>
        <taxon>Campylobacter</taxon>
    </lineage>
</organism>
<evidence type="ECO:0000256" key="7">
    <source>
        <dbReference type="ARBA" id="ARBA00018366"/>
    </source>
</evidence>
<dbReference type="InterPro" id="IPR005719">
    <property type="entry name" value="Dihydroorotate_DH_2"/>
</dbReference>
<dbReference type="AlphaFoldDB" id="A0A222MXK5"/>
<dbReference type="NCBIfam" id="TIGR01036">
    <property type="entry name" value="pyrD_sub2"/>
    <property type="match status" value="1"/>
</dbReference>
<dbReference type="Gene3D" id="3.20.20.70">
    <property type="entry name" value="Aldolase class I"/>
    <property type="match status" value="1"/>
</dbReference>
<accession>A0A222MXK5</accession>
<evidence type="ECO:0000259" key="15">
    <source>
        <dbReference type="Pfam" id="PF01180"/>
    </source>
</evidence>
<dbReference type="OrthoDB" id="9802377at2"/>
<reference evidence="16 17" key="1">
    <citation type="submission" date="2017-07" db="EMBL/GenBank/DDBJ databases">
        <title>Analysis of two Campylobacter avium genomes and identification of a novel hippuricase gene.</title>
        <authorList>
            <person name="Miller W.G."/>
            <person name="Chapman M.H."/>
            <person name="Yee E."/>
            <person name="Revez J."/>
            <person name="Bono J.L."/>
            <person name="Rossi M."/>
        </authorList>
    </citation>
    <scope>NUCLEOTIDE SEQUENCE [LARGE SCALE GENOMIC DNA]</scope>
    <source>
        <strain evidence="16 17">LMG 24591</strain>
    </source>
</reference>
<feature type="domain" description="Dihydroorotate dehydrogenase catalytic" evidence="15">
    <location>
        <begin position="49"/>
        <end position="334"/>
    </location>
</feature>
<name>A0A222MXK5_9BACT</name>
<keyword evidence="12" id="KW-0472">Membrane</keyword>
<dbReference type="NCBIfam" id="NF003649">
    <property type="entry name" value="PRK05286.2-2"/>
    <property type="match status" value="1"/>
</dbReference>
<dbReference type="CDD" id="cd04738">
    <property type="entry name" value="DHOD_2_like"/>
    <property type="match status" value="1"/>
</dbReference>
<evidence type="ECO:0000256" key="2">
    <source>
        <dbReference type="ARBA" id="ARBA00003125"/>
    </source>
</evidence>
<dbReference type="InterPro" id="IPR005720">
    <property type="entry name" value="Dihydroorotate_DH_cat"/>
</dbReference>
<proteinExistence type="inferred from homology"/>
<dbReference type="InterPro" id="IPR001295">
    <property type="entry name" value="Dihydroorotate_DH_CS"/>
</dbReference>
<evidence type="ECO:0000313" key="17">
    <source>
        <dbReference type="Proteomes" id="UP000201169"/>
    </source>
</evidence>
<dbReference type="EMBL" id="CP022347">
    <property type="protein sequence ID" value="ASQ30312.1"/>
    <property type="molecule type" value="Genomic_DNA"/>
</dbReference>
<dbReference type="PIRSF" id="PIRSF000164">
    <property type="entry name" value="DHO_oxidase"/>
    <property type="match status" value="1"/>
</dbReference>
<keyword evidence="8" id="KW-0285">Flavoprotein</keyword>
<dbReference type="Pfam" id="PF01180">
    <property type="entry name" value="DHO_dh"/>
    <property type="match status" value="1"/>
</dbReference>
<dbReference type="UniPathway" id="UPA00070">
    <property type="reaction ID" value="UER00946"/>
</dbReference>
<evidence type="ECO:0000256" key="12">
    <source>
        <dbReference type="ARBA" id="ARBA00023136"/>
    </source>
</evidence>
<evidence type="ECO:0000256" key="3">
    <source>
        <dbReference type="ARBA" id="ARBA00004370"/>
    </source>
</evidence>
<dbReference type="PANTHER" id="PTHR48109">
    <property type="entry name" value="DIHYDROOROTATE DEHYDROGENASE (QUINONE), MITOCHONDRIAL-RELATED"/>
    <property type="match status" value="1"/>
</dbReference>
<dbReference type="KEGG" id="cavi:CAV_0646"/>
<dbReference type="PROSITE" id="PS00911">
    <property type="entry name" value="DHODEHASE_1"/>
    <property type="match status" value="1"/>
</dbReference>
<evidence type="ECO:0000256" key="9">
    <source>
        <dbReference type="ARBA" id="ARBA00022643"/>
    </source>
</evidence>
<comment type="subcellular location">
    <subcellularLocation>
        <location evidence="3">Membrane</location>
    </subcellularLocation>
</comment>
<evidence type="ECO:0000256" key="13">
    <source>
        <dbReference type="ARBA" id="ARBA00048639"/>
    </source>
</evidence>
<dbReference type="GO" id="GO:0006207">
    <property type="term" value="P:'de novo' pyrimidine nucleobase biosynthetic process"/>
    <property type="evidence" value="ECO:0007669"/>
    <property type="project" value="UniProtKB-UniRule"/>
</dbReference>
<gene>
    <name evidence="16" type="primary">pyrD</name>
    <name evidence="16" type="ORF">CAV_0646</name>
</gene>
<evidence type="ECO:0000256" key="11">
    <source>
        <dbReference type="ARBA" id="ARBA00023002"/>
    </source>
</evidence>
<dbReference type="PROSITE" id="PS00912">
    <property type="entry name" value="DHODEHASE_2"/>
    <property type="match status" value="1"/>
</dbReference>
<dbReference type="GO" id="GO:0044205">
    <property type="term" value="P:'de novo' UMP biosynthetic process"/>
    <property type="evidence" value="ECO:0007669"/>
    <property type="project" value="UniProtKB-UniPathway"/>
</dbReference>
<keyword evidence="9" id="KW-0288">FMN</keyword>
<dbReference type="EC" id="1.3.5.2" evidence="6 14"/>
<evidence type="ECO:0000256" key="5">
    <source>
        <dbReference type="ARBA" id="ARBA00005359"/>
    </source>
</evidence>
<dbReference type="GO" id="GO:0005737">
    <property type="term" value="C:cytoplasm"/>
    <property type="evidence" value="ECO:0007669"/>
    <property type="project" value="InterPro"/>
</dbReference>
<keyword evidence="10" id="KW-0665">Pyrimidine biosynthesis</keyword>
<dbReference type="Proteomes" id="UP000201169">
    <property type="component" value="Chromosome"/>
</dbReference>
<comment type="similarity">
    <text evidence="5">Belongs to the dihydroorotate dehydrogenase family. Type 2 subfamily.</text>
</comment>
<evidence type="ECO:0000256" key="4">
    <source>
        <dbReference type="ARBA" id="ARBA00005161"/>
    </source>
</evidence>
<evidence type="ECO:0000256" key="1">
    <source>
        <dbReference type="ARBA" id="ARBA00001917"/>
    </source>
</evidence>
<dbReference type="GO" id="GO:0005886">
    <property type="term" value="C:plasma membrane"/>
    <property type="evidence" value="ECO:0007669"/>
    <property type="project" value="TreeGrafter"/>
</dbReference>
<comment type="cofactor">
    <cofactor evidence="1">
        <name>FMN</name>
        <dbReference type="ChEBI" id="CHEBI:58210"/>
    </cofactor>
</comment>
<evidence type="ECO:0000256" key="14">
    <source>
        <dbReference type="NCBIfam" id="TIGR01036"/>
    </source>
</evidence>
<keyword evidence="17" id="KW-1185">Reference proteome</keyword>